<name>A0A1D1VA48_RAMVA</name>
<evidence type="ECO:0000256" key="1">
    <source>
        <dbReference type="ARBA" id="ARBA00022723"/>
    </source>
</evidence>
<dbReference type="InterPro" id="IPR036457">
    <property type="entry name" value="PPM-type-like_dom_sf"/>
</dbReference>
<protein>
    <recommendedName>
        <fullName evidence="6">PPM-type phosphatase domain-containing protein</fullName>
    </recommendedName>
</protein>
<dbReference type="InterPro" id="IPR000222">
    <property type="entry name" value="PP2C_BS"/>
</dbReference>
<keyword evidence="8" id="KW-1185">Reference proteome</keyword>
<dbReference type="SUPFAM" id="SSF81606">
    <property type="entry name" value="PP2C-like"/>
    <property type="match status" value="1"/>
</dbReference>
<evidence type="ECO:0000256" key="3">
    <source>
        <dbReference type="ARBA" id="ARBA00022912"/>
    </source>
</evidence>
<dbReference type="AlphaFoldDB" id="A0A1D1VA48"/>
<dbReference type="Proteomes" id="UP000186922">
    <property type="component" value="Unassembled WGS sequence"/>
</dbReference>
<dbReference type="PROSITE" id="PS01032">
    <property type="entry name" value="PPM_1"/>
    <property type="match status" value="1"/>
</dbReference>
<dbReference type="STRING" id="947166.A0A1D1VA48"/>
<dbReference type="OrthoDB" id="10264738at2759"/>
<organism evidence="7 8">
    <name type="scientific">Ramazzottius varieornatus</name>
    <name type="common">Water bear</name>
    <name type="synonym">Tardigrade</name>
    <dbReference type="NCBI Taxonomy" id="947166"/>
    <lineage>
        <taxon>Eukaryota</taxon>
        <taxon>Metazoa</taxon>
        <taxon>Ecdysozoa</taxon>
        <taxon>Tardigrada</taxon>
        <taxon>Eutardigrada</taxon>
        <taxon>Parachela</taxon>
        <taxon>Hypsibioidea</taxon>
        <taxon>Ramazzottiidae</taxon>
        <taxon>Ramazzottius</taxon>
    </lineage>
</organism>
<dbReference type="InterPro" id="IPR015655">
    <property type="entry name" value="PP2C"/>
</dbReference>
<accession>A0A1D1VA48</accession>
<evidence type="ECO:0000313" key="8">
    <source>
        <dbReference type="Proteomes" id="UP000186922"/>
    </source>
</evidence>
<dbReference type="GO" id="GO:0004722">
    <property type="term" value="F:protein serine/threonine phosphatase activity"/>
    <property type="evidence" value="ECO:0007669"/>
    <property type="project" value="InterPro"/>
</dbReference>
<keyword evidence="2 4" id="KW-0378">Hydrolase</keyword>
<feature type="region of interest" description="Disordered" evidence="5">
    <location>
        <begin position="47"/>
        <end position="69"/>
    </location>
</feature>
<evidence type="ECO:0000259" key="6">
    <source>
        <dbReference type="PROSITE" id="PS51746"/>
    </source>
</evidence>
<keyword evidence="3 4" id="KW-0904">Protein phosphatase</keyword>
<evidence type="ECO:0000313" key="7">
    <source>
        <dbReference type="EMBL" id="GAU97665.1"/>
    </source>
</evidence>
<comment type="caution">
    <text evidence="7">The sequence shown here is derived from an EMBL/GenBank/DDBJ whole genome shotgun (WGS) entry which is preliminary data.</text>
</comment>
<evidence type="ECO:0000256" key="5">
    <source>
        <dbReference type="SAM" id="MobiDB-lite"/>
    </source>
</evidence>
<dbReference type="GO" id="GO:0046872">
    <property type="term" value="F:metal ion binding"/>
    <property type="evidence" value="ECO:0007669"/>
    <property type="project" value="UniProtKB-KW"/>
</dbReference>
<dbReference type="CDD" id="cd00143">
    <property type="entry name" value="PP2Cc"/>
    <property type="match status" value="1"/>
</dbReference>
<reference evidence="7 8" key="1">
    <citation type="journal article" date="2016" name="Nat. Commun.">
        <title>Extremotolerant tardigrade genome and improved radiotolerance of human cultured cells by tardigrade-unique protein.</title>
        <authorList>
            <person name="Hashimoto T."/>
            <person name="Horikawa D.D."/>
            <person name="Saito Y."/>
            <person name="Kuwahara H."/>
            <person name="Kozuka-Hata H."/>
            <person name="Shin-I T."/>
            <person name="Minakuchi Y."/>
            <person name="Ohishi K."/>
            <person name="Motoyama A."/>
            <person name="Aizu T."/>
            <person name="Enomoto A."/>
            <person name="Kondo K."/>
            <person name="Tanaka S."/>
            <person name="Hara Y."/>
            <person name="Koshikawa S."/>
            <person name="Sagara H."/>
            <person name="Miura T."/>
            <person name="Yokobori S."/>
            <person name="Miyagawa K."/>
            <person name="Suzuki Y."/>
            <person name="Kubo T."/>
            <person name="Oyama M."/>
            <person name="Kohara Y."/>
            <person name="Fujiyama A."/>
            <person name="Arakawa K."/>
            <person name="Katayama T."/>
            <person name="Toyoda A."/>
            <person name="Kunieda T."/>
        </authorList>
    </citation>
    <scope>NUCLEOTIDE SEQUENCE [LARGE SCALE GENOMIC DNA]</scope>
    <source>
        <strain evidence="7 8">YOKOZUNA-1</strain>
    </source>
</reference>
<dbReference type="PROSITE" id="PS51746">
    <property type="entry name" value="PPM_2"/>
    <property type="match status" value="1"/>
</dbReference>
<dbReference type="PANTHER" id="PTHR47992">
    <property type="entry name" value="PROTEIN PHOSPHATASE"/>
    <property type="match status" value="1"/>
</dbReference>
<dbReference type="Pfam" id="PF00481">
    <property type="entry name" value="PP2C"/>
    <property type="match status" value="1"/>
</dbReference>
<keyword evidence="1" id="KW-0479">Metal-binding</keyword>
<gene>
    <name evidence="7" type="primary">RvY_08923</name>
    <name evidence="7" type="synonym">RvY_08923.1</name>
    <name evidence="7" type="ORF">RvY_08923-1</name>
</gene>
<evidence type="ECO:0000256" key="4">
    <source>
        <dbReference type="RuleBase" id="RU003465"/>
    </source>
</evidence>
<dbReference type="InterPro" id="IPR001932">
    <property type="entry name" value="PPM-type_phosphatase-like_dom"/>
</dbReference>
<proteinExistence type="inferred from homology"/>
<dbReference type="Gene3D" id="3.60.40.10">
    <property type="entry name" value="PPM-type phosphatase domain"/>
    <property type="match status" value="1"/>
</dbReference>
<comment type="similarity">
    <text evidence="4">Belongs to the PP2C family.</text>
</comment>
<feature type="domain" description="PPM-type phosphatase" evidence="6">
    <location>
        <begin position="89"/>
        <end position="367"/>
    </location>
</feature>
<dbReference type="EMBL" id="BDGG01000004">
    <property type="protein sequence ID" value="GAU97665.1"/>
    <property type="molecule type" value="Genomic_DNA"/>
</dbReference>
<evidence type="ECO:0000256" key="2">
    <source>
        <dbReference type="ARBA" id="ARBA00022801"/>
    </source>
</evidence>
<dbReference type="SMART" id="SM00332">
    <property type="entry name" value="PP2Cc"/>
    <property type="match status" value="1"/>
</dbReference>
<sequence>MTRVRRMDLFDGLPDPLSSGVDVPVFQDGSAKVISSGNAIHVTGETSAEPAVARKRSLQPEEAKSEVASGVDNHTAKKFRCGAQGSAMKGYVMEIQGERDDMEDFHCLVDTIDDSRISAHPDICSAAFYAVFDGHAGRRASRFASENFLNYFLSSFAARVGNADLDASITSCLTKCYKAMDEAFLSKASAHRPPLKDGTTATTILIVNNKAYVANVGDSKAVLCRYDKNTNSHKAVPLTVDHSPDKYEERIRIQQQGGRVKEGRINGILEVSRSLGDLPHKKGTGLICTPSIQKCPITEDDKFMVIACDGLWKSLTPAEAIDLVVEFIKDCDEAEVDTRFNAACSKLVKEAVTRLSGDNVTVLLVRICPPPSR</sequence>